<keyword evidence="1" id="KW-0472">Membrane</keyword>
<feature type="transmembrane region" description="Helical" evidence="1">
    <location>
        <begin position="111"/>
        <end position="132"/>
    </location>
</feature>
<feature type="transmembrane region" description="Helical" evidence="1">
    <location>
        <begin position="77"/>
        <end position="99"/>
    </location>
</feature>
<evidence type="ECO:0000256" key="1">
    <source>
        <dbReference type="SAM" id="Phobius"/>
    </source>
</evidence>
<dbReference type="AlphaFoldDB" id="A0A366UE03"/>
<sequence length="169" mass="18891">MDQKKIRSTNRFTTAEIARMALVTGLYVAVTFVLSVISFGAIQIRLSEMFNYLSLYNKKYILAITLGVALANLSSPLGWIDVVVGSISTLLVLLINYEITKRVRNMKIKMVITALVFAFSMFTVAGQLKLFYQLPFFFTWGTVALGELASMLVGGVIIYWVGQKVDLKK</sequence>
<dbReference type="Proteomes" id="UP000253498">
    <property type="component" value="Unassembled WGS sequence"/>
</dbReference>
<name>A0A366UE03_ENTHR</name>
<reference evidence="2 4" key="1">
    <citation type="submission" date="2015-06" db="EMBL/GenBank/DDBJ databases">
        <title>The Genome Sequence of Enterococcus hirae 88EA1.</title>
        <authorList>
            <consortium name="The Broad Institute Genomics Platform"/>
            <consortium name="The Broad Institute Genome Sequencing Center for Infectious Disease"/>
            <person name="Earl A.M."/>
            <person name="Van Tyne D."/>
            <person name="Lebreton F."/>
            <person name="Saavedra J.T."/>
            <person name="Gilmore M.S."/>
            <person name="Manson McGuire A."/>
            <person name="Clock S."/>
            <person name="Crupain M."/>
            <person name="Rangan U."/>
            <person name="Young S."/>
            <person name="Abouelleil A."/>
            <person name="Cao P."/>
            <person name="Chapman S.B."/>
            <person name="Griggs A."/>
            <person name="Priest M."/>
            <person name="Shea T."/>
            <person name="Wortman J."/>
            <person name="Nusbaum C."/>
            <person name="Birren B."/>
        </authorList>
    </citation>
    <scope>NUCLEOTIDE SEQUENCE [LARGE SCALE GENOMIC DNA]</scope>
    <source>
        <strain evidence="2 4">88EA1</strain>
    </source>
</reference>
<comment type="caution">
    <text evidence="2">The sequence shown here is derived from an EMBL/GenBank/DDBJ whole genome shotgun (WGS) entry which is preliminary data.</text>
</comment>
<organism evidence="2 4">
    <name type="scientific">Enterococcus hirae</name>
    <dbReference type="NCBI Taxonomy" id="1354"/>
    <lineage>
        <taxon>Bacteria</taxon>
        <taxon>Bacillati</taxon>
        <taxon>Bacillota</taxon>
        <taxon>Bacilli</taxon>
        <taxon>Lactobacillales</taxon>
        <taxon>Enterococcaceae</taxon>
        <taxon>Enterococcus</taxon>
    </lineage>
</organism>
<dbReference type="RefSeq" id="WP_010720387.1">
    <property type="nucleotide sequence ID" value="NZ_BSWT01000257.1"/>
</dbReference>
<dbReference type="EMBL" id="CABEEP010000001">
    <property type="protein sequence ID" value="VTQ58484.1"/>
    <property type="molecule type" value="Genomic_DNA"/>
</dbReference>
<evidence type="ECO:0000313" key="5">
    <source>
        <dbReference type="Proteomes" id="UP000352698"/>
    </source>
</evidence>
<accession>A0A366UE03</accession>
<feature type="transmembrane region" description="Helical" evidence="1">
    <location>
        <begin position="21"/>
        <end position="44"/>
    </location>
</feature>
<evidence type="ECO:0000313" key="3">
    <source>
        <dbReference type="EMBL" id="VTQ58484.1"/>
    </source>
</evidence>
<dbReference type="PANTHER" id="PTHR40044">
    <property type="entry name" value="INTEGRAL MEMBRANE PROTEIN-RELATED"/>
    <property type="match status" value="1"/>
</dbReference>
<gene>
    <name evidence="3" type="primary">queT_1</name>
    <name evidence="2" type="ORF">EB03_02007</name>
    <name evidence="3" type="ORF">NCTC12204_00134</name>
</gene>
<dbReference type="InterPro" id="IPR010387">
    <property type="entry name" value="QueT"/>
</dbReference>
<dbReference type="Proteomes" id="UP000352698">
    <property type="component" value="Unassembled WGS sequence"/>
</dbReference>
<dbReference type="PANTHER" id="PTHR40044:SF1">
    <property type="entry name" value="INTEGRAL MEMBRANE PROTEIN"/>
    <property type="match status" value="1"/>
</dbReference>
<protein>
    <submittedName>
        <fullName evidence="3">Membrane protein</fullName>
    </submittedName>
</protein>
<dbReference type="PIRSF" id="PIRSF031501">
    <property type="entry name" value="QueT"/>
    <property type="match status" value="1"/>
</dbReference>
<keyword evidence="1" id="KW-0812">Transmembrane</keyword>
<evidence type="ECO:0000313" key="4">
    <source>
        <dbReference type="Proteomes" id="UP000253498"/>
    </source>
</evidence>
<keyword evidence="1" id="KW-1133">Transmembrane helix</keyword>
<reference evidence="3 5" key="2">
    <citation type="submission" date="2019-05" db="EMBL/GenBank/DDBJ databases">
        <authorList>
            <consortium name="Pathogen Informatics"/>
        </authorList>
    </citation>
    <scope>NUCLEOTIDE SEQUENCE [LARGE SCALE GENOMIC DNA]</scope>
    <source>
        <strain evidence="3 5">NCTC12204</strain>
    </source>
</reference>
<feature type="transmembrane region" description="Helical" evidence="1">
    <location>
        <begin position="138"/>
        <end position="161"/>
    </location>
</feature>
<dbReference type="Pfam" id="PF06177">
    <property type="entry name" value="QueT"/>
    <property type="match status" value="1"/>
</dbReference>
<proteinExistence type="predicted"/>
<dbReference type="EMBL" id="LESJ01000006">
    <property type="protein sequence ID" value="RBT67243.1"/>
    <property type="molecule type" value="Genomic_DNA"/>
</dbReference>
<evidence type="ECO:0000313" key="2">
    <source>
        <dbReference type="EMBL" id="RBT67243.1"/>
    </source>
</evidence>